<evidence type="ECO:0000256" key="3">
    <source>
        <dbReference type="ARBA" id="ARBA00022553"/>
    </source>
</evidence>
<evidence type="ECO:0000259" key="11">
    <source>
        <dbReference type="PROSITE" id="PS50112"/>
    </source>
</evidence>
<dbReference type="InterPro" id="IPR003594">
    <property type="entry name" value="HATPase_dom"/>
</dbReference>
<keyword evidence="3" id="KW-0597">Phosphoprotein</keyword>
<dbReference type="NCBIfam" id="TIGR00229">
    <property type="entry name" value="sensory_box"/>
    <property type="match status" value="1"/>
</dbReference>
<evidence type="ECO:0000256" key="8">
    <source>
        <dbReference type="ARBA" id="ARBA00023012"/>
    </source>
</evidence>
<feature type="domain" description="PAS" evidence="11">
    <location>
        <begin position="429"/>
        <end position="503"/>
    </location>
</feature>
<reference evidence="13 14" key="1">
    <citation type="submission" date="2020-03" db="EMBL/GenBank/DDBJ databases">
        <title>Salinimicrobium sp. nov, isolated from SCS.</title>
        <authorList>
            <person name="Cao W.R."/>
        </authorList>
    </citation>
    <scope>NUCLEOTIDE SEQUENCE [LARGE SCALE GENOMIC DNA]</scope>
    <source>
        <strain evidence="14">J15B91</strain>
    </source>
</reference>
<dbReference type="EMBL" id="JAAVJR010000001">
    <property type="protein sequence ID" value="NJW51340.1"/>
    <property type="molecule type" value="Genomic_DNA"/>
</dbReference>
<protein>
    <recommendedName>
        <fullName evidence="2">histidine kinase</fullName>
        <ecNumber evidence="2">2.7.13.3</ecNumber>
    </recommendedName>
</protein>
<dbReference type="Pfam" id="PF13188">
    <property type="entry name" value="PAS_8"/>
    <property type="match status" value="1"/>
</dbReference>
<dbReference type="InterPro" id="IPR036890">
    <property type="entry name" value="HATPase_C_sf"/>
</dbReference>
<organism evidence="13 14">
    <name type="scientific">Salinimicrobium oceani</name>
    <dbReference type="NCBI Taxonomy" id="2722702"/>
    <lineage>
        <taxon>Bacteria</taxon>
        <taxon>Pseudomonadati</taxon>
        <taxon>Bacteroidota</taxon>
        <taxon>Flavobacteriia</taxon>
        <taxon>Flavobacteriales</taxon>
        <taxon>Flavobacteriaceae</taxon>
        <taxon>Salinimicrobium</taxon>
    </lineage>
</organism>
<accession>A0ABX1CSS6</accession>
<dbReference type="InterPro" id="IPR000700">
    <property type="entry name" value="PAS-assoc_C"/>
</dbReference>
<dbReference type="InterPro" id="IPR004358">
    <property type="entry name" value="Sig_transdc_His_kin-like_C"/>
</dbReference>
<dbReference type="EC" id="2.7.13.3" evidence="2"/>
<keyword evidence="4" id="KW-0808">Transferase</keyword>
<feature type="domain" description="Histidine kinase" evidence="10">
    <location>
        <begin position="574"/>
        <end position="783"/>
    </location>
</feature>
<evidence type="ECO:0000256" key="6">
    <source>
        <dbReference type="ARBA" id="ARBA00022777"/>
    </source>
</evidence>
<evidence type="ECO:0000256" key="9">
    <source>
        <dbReference type="SAM" id="Coils"/>
    </source>
</evidence>
<name>A0ABX1CSS6_9FLAO</name>
<dbReference type="CDD" id="cd00130">
    <property type="entry name" value="PAS"/>
    <property type="match status" value="1"/>
</dbReference>
<dbReference type="Pfam" id="PF00512">
    <property type="entry name" value="HisKA"/>
    <property type="match status" value="1"/>
</dbReference>
<dbReference type="CDD" id="cd00082">
    <property type="entry name" value="HisKA"/>
    <property type="match status" value="1"/>
</dbReference>
<keyword evidence="8" id="KW-0902">Two-component regulatory system</keyword>
<dbReference type="Gene3D" id="1.10.287.130">
    <property type="match status" value="1"/>
</dbReference>
<dbReference type="Gene3D" id="3.30.565.10">
    <property type="entry name" value="Histidine kinase-like ATPase, C-terminal domain"/>
    <property type="match status" value="1"/>
</dbReference>
<evidence type="ECO:0000256" key="1">
    <source>
        <dbReference type="ARBA" id="ARBA00000085"/>
    </source>
</evidence>
<keyword evidence="7" id="KW-0067">ATP-binding</keyword>
<feature type="domain" description="PAC" evidence="12">
    <location>
        <begin position="508"/>
        <end position="561"/>
    </location>
</feature>
<keyword evidence="9" id="KW-0175">Coiled coil</keyword>
<dbReference type="Pfam" id="PF02518">
    <property type="entry name" value="HATPase_c"/>
    <property type="match status" value="1"/>
</dbReference>
<sequence length="789" mass="91449">MKKQTFMPEDYTIGAAHSLFNAYNGHDNQEFLLFISTPDDHALKAMNYRSLQYFKNFQPFPSQEDNFFKEIIHPEDYHLVLHVLECATECTEIAERGVTVRVRSPFGYWKRFEFKSRNYTGFNNDEQYVLTLARPVEPVKMSARKGINIETEKSLQESLSRYRVLVNSLDQGFVVMEMIFDLEKNPLDYLFVEVNPAFEDHTGLLEPLGRTMKEFFQQHESHWFHTFGKVAFTGESIRFEEYSMGHDRWFDVYAFPIGNKRSRKVACLFSDITPRKENEEKLRRLNEDLELKVKSRTSELEEKNELLQLVFDTVKQGIFLLKPLFGENYDIVDFTYVRVNKVVNRYYHQKRMVGRSFLKLNPIATERGIFEAFKQTMLTGESVDFEVDFEQNGRKNWLRITSRRQKGLLINSFENITREKNKTQDLKDTVRFKKQLIQTTPDIIMIFNLYDEKVNYINKDLSTENGMTVQDVEGMPLLNILPFVHPQDRTKALEFHTRITEASDQDVIELEFRLRGKEKAWEYYSARGKVFMRNKNGKVYEYIVLLRNIQEEKRIQQALISAEKLSIKGEIARTLAHELRNPLASIGMSADILDKVIKGPEKTGVKNYIGIVKRSTTTLNNLVTDLLSVSNYSKASLKKCCLARTTNKALALAKDRIYLTNITVFKKYKGSYFINADEEKLKIAILNIIVNASEAMEPDKGKLRININKKKENYLLSISDNGCGIEPEQLDRLFESFYTQKPGGLGIGLNSVKNILDDHGATISVESIPKKGTTFILSFPCHEDVLKGN</sequence>
<evidence type="ECO:0000256" key="7">
    <source>
        <dbReference type="ARBA" id="ARBA00022840"/>
    </source>
</evidence>
<dbReference type="PROSITE" id="PS50112">
    <property type="entry name" value="PAS"/>
    <property type="match status" value="1"/>
</dbReference>
<dbReference type="SMART" id="SM00388">
    <property type="entry name" value="HisKA"/>
    <property type="match status" value="1"/>
</dbReference>
<dbReference type="InterPro" id="IPR036097">
    <property type="entry name" value="HisK_dim/P_sf"/>
</dbReference>
<gene>
    <name evidence="13" type="ORF">HC175_00235</name>
</gene>
<dbReference type="PROSITE" id="PS50109">
    <property type="entry name" value="HIS_KIN"/>
    <property type="match status" value="1"/>
</dbReference>
<dbReference type="RefSeq" id="WP_168136514.1">
    <property type="nucleotide sequence ID" value="NZ_JAAVJR010000001.1"/>
</dbReference>
<comment type="caution">
    <text evidence="13">The sequence shown here is derived from an EMBL/GenBank/DDBJ whole genome shotgun (WGS) entry which is preliminary data.</text>
</comment>
<feature type="domain" description="PAC" evidence="12">
    <location>
        <begin position="233"/>
        <end position="284"/>
    </location>
</feature>
<dbReference type="PRINTS" id="PR00344">
    <property type="entry name" value="BCTRLSENSOR"/>
</dbReference>
<dbReference type="InterPro" id="IPR005467">
    <property type="entry name" value="His_kinase_dom"/>
</dbReference>
<evidence type="ECO:0000259" key="10">
    <source>
        <dbReference type="PROSITE" id="PS50109"/>
    </source>
</evidence>
<dbReference type="SUPFAM" id="SSF55785">
    <property type="entry name" value="PYP-like sensor domain (PAS domain)"/>
    <property type="match status" value="3"/>
</dbReference>
<evidence type="ECO:0000313" key="13">
    <source>
        <dbReference type="EMBL" id="NJW51340.1"/>
    </source>
</evidence>
<evidence type="ECO:0000256" key="5">
    <source>
        <dbReference type="ARBA" id="ARBA00022741"/>
    </source>
</evidence>
<dbReference type="PANTHER" id="PTHR43065:SF10">
    <property type="entry name" value="PEROXIDE STRESS-ACTIVATED HISTIDINE KINASE MAK3"/>
    <property type="match status" value="1"/>
</dbReference>
<keyword evidence="6" id="KW-0418">Kinase</keyword>
<dbReference type="InterPro" id="IPR013655">
    <property type="entry name" value="PAS_fold_3"/>
</dbReference>
<dbReference type="PROSITE" id="PS50113">
    <property type="entry name" value="PAC"/>
    <property type="match status" value="2"/>
</dbReference>
<dbReference type="Pfam" id="PF08447">
    <property type="entry name" value="PAS_3"/>
    <property type="match status" value="1"/>
</dbReference>
<dbReference type="SUPFAM" id="SSF55874">
    <property type="entry name" value="ATPase domain of HSP90 chaperone/DNA topoisomerase II/histidine kinase"/>
    <property type="match status" value="1"/>
</dbReference>
<dbReference type="PANTHER" id="PTHR43065">
    <property type="entry name" value="SENSOR HISTIDINE KINASE"/>
    <property type="match status" value="1"/>
</dbReference>
<dbReference type="Proteomes" id="UP000703674">
    <property type="component" value="Unassembled WGS sequence"/>
</dbReference>
<dbReference type="InterPro" id="IPR035965">
    <property type="entry name" value="PAS-like_dom_sf"/>
</dbReference>
<dbReference type="SMART" id="SM00387">
    <property type="entry name" value="HATPase_c"/>
    <property type="match status" value="1"/>
</dbReference>
<dbReference type="Gene3D" id="3.30.450.20">
    <property type="entry name" value="PAS domain"/>
    <property type="match status" value="3"/>
</dbReference>
<evidence type="ECO:0000313" key="14">
    <source>
        <dbReference type="Proteomes" id="UP000703674"/>
    </source>
</evidence>
<proteinExistence type="predicted"/>
<evidence type="ECO:0000256" key="4">
    <source>
        <dbReference type="ARBA" id="ARBA00022679"/>
    </source>
</evidence>
<dbReference type="SUPFAM" id="SSF47384">
    <property type="entry name" value="Homodimeric domain of signal transducing histidine kinase"/>
    <property type="match status" value="1"/>
</dbReference>
<dbReference type="InterPro" id="IPR000014">
    <property type="entry name" value="PAS"/>
</dbReference>
<keyword evidence="5" id="KW-0547">Nucleotide-binding</keyword>
<keyword evidence="14" id="KW-1185">Reference proteome</keyword>
<feature type="coiled-coil region" evidence="9">
    <location>
        <begin position="275"/>
        <end position="306"/>
    </location>
</feature>
<comment type="catalytic activity">
    <reaction evidence="1">
        <text>ATP + protein L-histidine = ADP + protein N-phospho-L-histidine.</text>
        <dbReference type="EC" id="2.7.13.3"/>
    </reaction>
</comment>
<evidence type="ECO:0000256" key="2">
    <source>
        <dbReference type="ARBA" id="ARBA00012438"/>
    </source>
</evidence>
<dbReference type="InterPro" id="IPR003661">
    <property type="entry name" value="HisK_dim/P_dom"/>
</dbReference>
<evidence type="ECO:0000259" key="12">
    <source>
        <dbReference type="PROSITE" id="PS50113"/>
    </source>
</evidence>